<keyword evidence="1" id="KW-1133">Transmembrane helix</keyword>
<dbReference type="AlphaFoldDB" id="A0A398BI69"/>
<dbReference type="RefSeq" id="WP_119116245.1">
    <property type="nucleotide sequence ID" value="NZ_QWVS01000012.1"/>
</dbReference>
<gene>
    <name evidence="2" type="ORF">D1953_05905</name>
</gene>
<evidence type="ECO:0000313" key="2">
    <source>
        <dbReference type="EMBL" id="RID87410.1"/>
    </source>
</evidence>
<dbReference type="EMBL" id="QWVS01000012">
    <property type="protein sequence ID" value="RID87410.1"/>
    <property type="molecule type" value="Genomic_DNA"/>
</dbReference>
<dbReference type="Proteomes" id="UP000266016">
    <property type="component" value="Unassembled WGS sequence"/>
</dbReference>
<keyword evidence="1" id="KW-0812">Transmembrane</keyword>
<accession>A0A398BI69</accession>
<sequence length="107" mass="12491">MRKTKVFYGVLLLVFLSFLVTQYTGENTKALDLHESKAITAFNGDVQDFPSKDDNKKHPFTPINILQFFIYLSLVFISFNVLLTQTRNKLIFFTPIFYQANYLIRTP</sequence>
<proteinExistence type="predicted"/>
<name>A0A398BI69_9BACI</name>
<evidence type="ECO:0000313" key="3">
    <source>
        <dbReference type="Proteomes" id="UP000266016"/>
    </source>
</evidence>
<comment type="caution">
    <text evidence="2">The sequence shown here is derived from an EMBL/GenBank/DDBJ whole genome shotgun (WGS) entry which is preliminary data.</text>
</comment>
<evidence type="ECO:0000256" key="1">
    <source>
        <dbReference type="SAM" id="Phobius"/>
    </source>
</evidence>
<organism evidence="2 3">
    <name type="scientific">Peribacillus asahii</name>
    <dbReference type="NCBI Taxonomy" id="228899"/>
    <lineage>
        <taxon>Bacteria</taxon>
        <taxon>Bacillati</taxon>
        <taxon>Bacillota</taxon>
        <taxon>Bacilli</taxon>
        <taxon>Bacillales</taxon>
        <taxon>Bacillaceae</taxon>
        <taxon>Peribacillus</taxon>
    </lineage>
</organism>
<keyword evidence="3" id="KW-1185">Reference proteome</keyword>
<feature type="transmembrane region" description="Helical" evidence="1">
    <location>
        <begin position="7"/>
        <end position="25"/>
    </location>
</feature>
<reference evidence="2 3" key="1">
    <citation type="submission" date="2018-08" db="EMBL/GenBank/DDBJ databases">
        <title>Bacillus jemisoniae sp. nov., Bacillus chryseoplanitiae sp. nov., Bacillus resnikiae sp. nov., and Bacillus frankliniae sp. nov., isolated from Viking spacecraft and associated surfaces.</title>
        <authorList>
            <person name="Seuylemezian A."/>
            <person name="Vaishampayan P."/>
        </authorList>
    </citation>
    <scope>NUCLEOTIDE SEQUENCE [LARGE SCALE GENOMIC DNA]</scope>
    <source>
        <strain evidence="2 3">MA001</strain>
    </source>
</reference>
<feature type="transmembrane region" description="Helical" evidence="1">
    <location>
        <begin position="65"/>
        <end position="83"/>
    </location>
</feature>
<keyword evidence="1" id="KW-0472">Membrane</keyword>
<protein>
    <submittedName>
        <fullName evidence="2">Uncharacterized protein</fullName>
    </submittedName>
</protein>